<dbReference type="PROSITE" id="PS51767">
    <property type="entry name" value="PEPTIDASE_A1"/>
    <property type="match status" value="1"/>
</dbReference>
<dbReference type="SUPFAM" id="SSF50630">
    <property type="entry name" value="Acid proteases"/>
    <property type="match status" value="1"/>
</dbReference>
<dbReference type="PRINTS" id="PR00792">
    <property type="entry name" value="PEPSIN"/>
</dbReference>
<feature type="region of interest" description="Disordered" evidence="6">
    <location>
        <begin position="51"/>
        <end position="83"/>
    </location>
</feature>
<protein>
    <submittedName>
        <fullName evidence="9">Aspartic peptidase domain-containing protein</fullName>
    </submittedName>
</protein>
<keyword evidence="5" id="KW-0378">Hydrolase</keyword>
<reference evidence="9" key="1">
    <citation type="submission" date="2023-02" db="EMBL/GenBank/DDBJ databases">
        <title>Identification and recombinant expression of a fungal hydrolase from Papiliotrema laurentii that hydrolyzes apple cutin and clears colloidal polyester polyurethane.</title>
        <authorList>
            <consortium name="DOE Joint Genome Institute"/>
            <person name="Roman V.A."/>
            <person name="Bojanowski C."/>
            <person name="Crable B.R."/>
            <person name="Wagner D.N."/>
            <person name="Hung C.S."/>
            <person name="Nadeau L.J."/>
            <person name="Schratz L."/>
            <person name="Haridas S."/>
            <person name="Pangilinan J."/>
            <person name="Lipzen A."/>
            <person name="Na H."/>
            <person name="Yan M."/>
            <person name="Ng V."/>
            <person name="Grigoriev I.V."/>
            <person name="Spatafora J.W."/>
            <person name="Barlow D."/>
            <person name="Biffinger J."/>
            <person name="Kelley-Loughnane N."/>
            <person name="Varaljay V.A."/>
            <person name="Crookes-Goodson W.J."/>
        </authorList>
    </citation>
    <scope>NUCLEOTIDE SEQUENCE</scope>
    <source>
        <strain evidence="9">5307AH</strain>
    </source>
</reference>
<keyword evidence="2 5" id="KW-0064">Aspartyl protease</keyword>
<dbReference type="Proteomes" id="UP001182556">
    <property type="component" value="Unassembled WGS sequence"/>
</dbReference>
<dbReference type="PANTHER" id="PTHR47966">
    <property type="entry name" value="BETA-SITE APP-CLEAVING ENZYME, ISOFORM A-RELATED"/>
    <property type="match status" value="1"/>
</dbReference>
<feature type="compositionally biased region" description="Basic residues" evidence="6">
    <location>
        <begin position="55"/>
        <end position="72"/>
    </location>
</feature>
<name>A0AAD9CTD2_PAPLA</name>
<dbReference type="CDD" id="cd05471">
    <property type="entry name" value="pepsin_like"/>
    <property type="match status" value="1"/>
</dbReference>
<evidence type="ECO:0000256" key="5">
    <source>
        <dbReference type="RuleBase" id="RU000454"/>
    </source>
</evidence>
<sequence>MLPVILASLLPLALANPVASPGPFGVNLAEPVAMAPGASSTPHAVQLTHTPAGIKRARHASRAKVAPTKRSRGQTNLEERDEVSPTWLLREEAKIDTRYNGGMGGFAALLAVELSKRAGEIDLENHNLDASYSGAVGIGTPAQTFQVVLDTGSSDLWIAASGCSVGCVSMKQFDGTASSSFVNMTSGFSISYGSGQAAGVLGQDTVSMGGYAVASQTFASCDSISPGLISTSMSGIMGLSWKALAYSGASPWWLTLAQSSSWSQPLFGFYLKRYRDVAGASNVETDGGVATFGYLDSSLYTGSITYIDLPSDAHYWQIPIASMSSQGQSISLGSATAAAIDTGTTLIGGPSDVVASIYAAIPGSQRMTGSYANYYEYPCAANIDFEITFGGFPIKMTDRDFNLGRYSSDKSMCTGAVYVQSMSSNAPIQWIVGATALKNVYSVFRYDPPAVGFANLPGSVASPSGVTTTIPVISSLVGAASSTANSSTASTASTSTSASRSASAVSSKVSTAAPHVVTAEVTVDPTTGVNNAASASASASSTSGASRSIASWSVLGLALAAIAAMAV</sequence>
<keyword evidence="4" id="KW-1015">Disulfide bond</keyword>
<dbReference type="Pfam" id="PF00026">
    <property type="entry name" value="Asp"/>
    <property type="match status" value="1"/>
</dbReference>
<accession>A0AAD9CTD2</accession>
<feature type="chain" id="PRO_5042295159" evidence="7">
    <location>
        <begin position="16"/>
        <end position="567"/>
    </location>
</feature>
<dbReference type="InterPro" id="IPR034164">
    <property type="entry name" value="Pepsin-like_dom"/>
</dbReference>
<keyword evidence="5" id="KW-0645">Protease</keyword>
<dbReference type="FunFam" id="2.40.70.10:FF:000067">
    <property type="entry name" value="Endopeptidase, putative"/>
    <property type="match status" value="1"/>
</dbReference>
<evidence type="ECO:0000259" key="8">
    <source>
        <dbReference type="PROSITE" id="PS51767"/>
    </source>
</evidence>
<evidence type="ECO:0000256" key="2">
    <source>
        <dbReference type="ARBA" id="ARBA00022750"/>
    </source>
</evidence>
<evidence type="ECO:0000256" key="7">
    <source>
        <dbReference type="SAM" id="SignalP"/>
    </source>
</evidence>
<comment type="caution">
    <text evidence="9">The sequence shown here is derived from an EMBL/GenBank/DDBJ whole genome shotgun (WGS) entry which is preliminary data.</text>
</comment>
<dbReference type="InterPro" id="IPR033121">
    <property type="entry name" value="PEPTIDASE_A1"/>
</dbReference>
<feature type="active site" evidence="3">
    <location>
        <position position="150"/>
    </location>
</feature>
<feature type="disulfide bond" evidence="4">
    <location>
        <begin position="163"/>
        <end position="167"/>
    </location>
</feature>
<dbReference type="Gene3D" id="2.40.70.10">
    <property type="entry name" value="Acid Proteases"/>
    <property type="match status" value="2"/>
</dbReference>
<dbReference type="FunFam" id="2.40.70.10:FF:000008">
    <property type="entry name" value="Cathepsin D"/>
    <property type="match status" value="1"/>
</dbReference>
<gene>
    <name evidence="9" type="ORF">DB88DRAFT_69589</name>
</gene>
<dbReference type="GO" id="GO:0006508">
    <property type="term" value="P:proteolysis"/>
    <property type="evidence" value="ECO:0007669"/>
    <property type="project" value="UniProtKB-KW"/>
</dbReference>
<dbReference type="InterPro" id="IPR021109">
    <property type="entry name" value="Peptidase_aspartic_dom_sf"/>
</dbReference>
<feature type="signal peptide" evidence="7">
    <location>
        <begin position="1"/>
        <end position="15"/>
    </location>
</feature>
<dbReference type="PANTHER" id="PTHR47966:SF57">
    <property type="entry name" value="PEPTIDASE A1 DOMAIN-CONTAINING PROTEIN"/>
    <property type="match status" value="1"/>
</dbReference>
<evidence type="ECO:0000313" key="10">
    <source>
        <dbReference type="Proteomes" id="UP001182556"/>
    </source>
</evidence>
<evidence type="ECO:0000256" key="1">
    <source>
        <dbReference type="ARBA" id="ARBA00007447"/>
    </source>
</evidence>
<dbReference type="InterPro" id="IPR001969">
    <property type="entry name" value="Aspartic_peptidase_AS"/>
</dbReference>
<feature type="domain" description="Peptidase A1" evidence="8">
    <location>
        <begin position="132"/>
        <end position="454"/>
    </location>
</feature>
<evidence type="ECO:0000313" key="9">
    <source>
        <dbReference type="EMBL" id="KAK1921571.1"/>
    </source>
</evidence>
<keyword evidence="7" id="KW-0732">Signal</keyword>
<organism evidence="9 10">
    <name type="scientific">Papiliotrema laurentii</name>
    <name type="common">Cryptococcus laurentii</name>
    <dbReference type="NCBI Taxonomy" id="5418"/>
    <lineage>
        <taxon>Eukaryota</taxon>
        <taxon>Fungi</taxon>
        <taxon>Dikarya</taxon>
        <taxon>Basidiomycota</taxon>
        <taxon>Agaricomycotina</taxon>
        <taxon>Tremellomycetes</taxon>
        <taxon>Tremellales</taxon>
        <taxon>Rhynchogastremaceae</taxon>
        <taxon>Papiliotrema</taxon>
    </lineage>
</organism>
<proteinExistence type="inferred from homology"/>
<evidence type="ECO:0000256" key="6">
    <source>
        <dbReference type="SAM" id="MobiDB-lite"/>
    </source>
</evidence>
<dbReference type="EMBL" id="JAODAN010000010">
    <property type="protein sequence ID" value="KAK1921571.1"/>
    <property type="molecule type" value="Genomic_DNA"/>
</dbReference>
<dbReference type="GO" id="GO:0004190">
    <property type="term" value="F:aspartic-type endopeptidase activity"/>
    <property type="evidence" value="ECO:0007669"/>
    <property type="project" value="UniProtKB-KW"/>
</dbReference>
<dbReference type="AlphaFoldDB" id="A0AAD9CTD2"/>
<feature type="disulfide bond" evidence="4">
    <location>
        <begin position="379"/>
        <end position="413"/>
    </location>
</feature>
<comment type="similarity">
    <text evidence="1 5">Belongs to the peptidase A1 family.</text>
</comment>
<evidence type="ECO:0000256" key="3">
    <source>
        <dbReference type="PIRSR" id="PIRSR601461-1"/>
    </source>
</evidence>
<evidence type="ECO:0000256" key="4">
    <source>
        <dbReference type="PIRSR" id="PIRSR601461-2"/>
    </source>
</evidence>
<dbReference type="PROSITE" id="PS00141">
    <property type="entry name" value="ASP_PROTEASE"/>
    <property type="match status" value="1"/>
</dbReference>
<dbReference type="InterPro" id="IPR001461">
    <property type="entry name" value="Aspartic_peptidase_A1"/>
</dbReference>
<feature type="active site" evidence="3">
    <location>
        <position position="341"/>
    </location>
</feature>
<keyword evidence="10" id="KW-1185">Reference proteome</keyword>